<gene>
    <name evidence="2" type="ORF">KEG57_27310</name>
</gene>
<dbReference type="Proteomes" id="UP001151081">
    <property type="component" value="Unassembled WGS sequence"/>
</dbReference>
<evidence type="ECO:0008006" key="4">
    <source>
        <dbReference type="Google" id="ProtNLM"/>
    </source>
</evidence>
<feature type="signal peptide" evidence="1">
    <location>
        <begin position="1"/>
        <end position="29"/>
    </location>
</feature>
<dbReference type="PROSITE" id="PS51257">
    <property type="entry name" value="PROKAR_LIPOPROTEIN"/>
    <property type="match status" value="1"/>
</dbReference>
<reference evidence="2 3" key="1">
    <citation type="submission" date="2021-04" db="EMBL/GenBank/DDBJ databases">
        <title>Genome analysis of Polyangium sp.</title>
        <authorList>
            <person name="Li Y."/>
            <person name="Wang J."/>
        </authorList>
    </citation>
    <scope>NUCLEOTIDE SEQUENCE [LARGE SCALE GENOMIC DNA]</scope>
    <source>
        <strain evidence="2 3">SDU14</strain>
    </source>
</reference>
<name>A0A9X4AVE7_9BACT</name>
<comment type="caution">
    <text evidence="2">The sequence shown here is derived from an EMBL/GenBank/DDBJ whole genome shotgun (WGS) entry which is preliminary data.</text>
</comment>
<proteinExistence type="predicted"/>
<dbReference type="AlphaFoldDB" id="A0A9X4AVE7"/>
<organism evidence="2 3">
    <name type="scientific">Polyangium jinanense</name>
    <dbReference type="NCBI Taxonomy" id="2829994"/>
    <lineage>
        <taxon>Bacteria</taxon>
        <taxon>Pseudomonadati</taxon>
        <taxon>Myxococcota</taxon>
        <taxon>Polyangia</taxon>
        <taxon>Polyangiales</taxon>
        <taxon>Polyangiaceae</taxon>
        <taxon>Polyangium</taxon>
    </lineage>
</organism>
<sequence>MRRLDSTWVSGARVVFAGLLALASGCAEARSAPHDEPDCTVARVGDDVVTVRDAEVLRAVLQPPPTRGEAKRLAVSATAAYRQEHPSGALAAMDERLIAYRQAIRGKSDLAALPVQPGACWDSHSAR</sequence>
<dbReference type="RefSeq" id="WP_272419137.1">
    <property type="nucleotide sequence ID" value="NZ_JAGTJJ010000019.1"/>
</dbReference>
<accession>A0A9X4AVE7</accession>
<evidence type="ECO:0000313" key="3">
    <source>
        <dbReference type="Proteomes" id="UP001151081"/>
    </source>
</evidence>
<dbReference type="EMBL" id="JAGTJJ010000019">
    <property type="protein sequence ID" value="MDC3984247.1"/>
    <property type="molecule type" value="Genomic_DNA"/>
</dbReference>
<feature type="chain" id="PRO_5040792251" description="Lipoprotein" evidence="1">
    <location>
        <begin position="30"/>
        <end position="127"/>
    </location>
</feature>
<evidence type="ECO:0000256" key="1">
    <source>
        <dbReference type="SAM" id="SignalP"/>
    </source>
</evidence>
<protein>
    <recommendedName>
        <fullName evidence="4">Lipoprotein</fullName>
    </recommendedName>
</protein>
<keyword evidence="3" id="KW-1185">Reference proteome</keyword>
<evidence type="ECO:0000313" key="2">
    <source>
        <dbReference type="EMBL" id="MDC3984247.1"/>
    </source>
</evidence>
<keyword evidence="1" id="KW-0732">Signal</keyword>